<dbReference type="InterPro" id="IPR001841">
    <property type="entry name" value="Znf_RING"/>
</dbReference>
<keyword evidence="1" id="KW-0862">Zinc</keyword>
<gene>
    <name evidence="4" type="ORF">AK812_SmicGene42142</name>
</gene>
<dbReference type="Proteomes" id="UP000186817">
    <property type="component" value="Unassembled WGS sequence"/>
</dbReference>
<feature type="coiled-coil region" evidence="2">
    <location>
        <begin position="93"/>
        <end position="134"/>
    </location>
</feature>
<dbReference type="SUPFAM" id="SSF57850">
    <property type="entry name" value="RING/U-box"/>
    <property type="match status" value="1"/>
</dbReference>
<dbReference type="PROSITE" id="PS50089">
    <property type="entry name" value="ZF_RING_2"/>
    <property type="match status" value="1"/>
</dbReference>
<evidence type="ECO:0000259" key="3">
    <source>
        <dbReference type="PROSITE" id="PS50089"/>
    </source>
</evidence>
<dbReference type="GO" id="GO:0008270">
    <property type="term" value="F:zinc ion binding"/>
    <property type="evidence" value="ECO:0007669"/>
    <property type="project" value="UniProtKB-KW"/>
</dbReference>
<dbReference type="EMBL" id="LSRX01001716">
    <property type="protein sequence ID" value="OLP77764.1"/>
    <property type="molecule type" value="Genomic_DNA"/>
</dbReference>
<dbReference type="PANTHER" id="PTHR12109">
    <property type="entry name" value="RING FINGER PROTEIN 141-RELATED"/>
    <property type="match status" value="1"/>
</dbReference>
<evidence type="ECO:0000256" key="2">
    <source>
        <dbReference type="SAM" id="Coils"/>
    </source>
</evidence>
<dbReference type="OrthoDB" id="429483at2759"/>
<protein>
    <recommendedName>
        <fullName evidence="3">RING-type domain-containing protein</fullName>
    </recommendedName>
</protein>
<evidence type="ECO:0000313" key="5">
    <source>
        <dbReference type="Proteomes" id="UP000186817"/>
    </source>
</evidence>
<accession>A0A1Q9C4B1</accession>
<reference evidence="4 5" key="1">
    <citation type="submission" date="2016-02" db="EMBL/GenBank/DDBJ databases">
        <title>Genome analysis of coral dinoflagellate symbionts highlights evolutionary adaptations to a symbiotic lifestyle.</title>
        <authorList>
            <person name="Aranda M."/>
            <person name="Li Y."/>
            <person name="Liew Y.J."/>
            <person name="Baumgarten S."/>
            <person name="Simakov O."/>
            <person name="Wilson M."/>
            <person name="Piel J."/>
            <person name="Ashoor H."/>
            <person name="Bougouffa S."/>
            <person name="Bajic V.B."/>
            <person name="Ryu T."/>
            <person name="Ravasi T."/>
            <person name="Bayer T."/>
            <person name="Micklem G."/>
            <person name="Kim H."/>
            <person name="Bhak J."/>
            <person name="Lajeunesse T.C."/>
            <person name="Voolstra C.R."/>
        </authorList>
    </citation>
    <scope>NUCLEOTIDE SEQUENCE [LARGE SCALE GENOMIC DNA]</scope>
    <source>
        <strain evidence="4 5">CCMP2467</strain>
    </source>
</reference>
<keyword evidence="2" id="KW-0175">Coiled coil</keyword>
<name>A0A1Q9C4B1_SYMMI</name>
<dbReference type="Pfam" id="PF13639">
    <property type="entry name" value="zf-RING_2"/>
    <property type="match status" value="1"/>
</dbReference>
<proteinExistence type="predicted"/>
<comment type="caution">
    <text evidence="4">The sequence shown here is derived from an EMBL/GenBank/DDBJ whole genome shotgun (WGS) entry which is preliminary data.</text>
</comment>
<keyword evidence="1" id="KW-0479">Metal-binding</keyword>
<dbReference type="AlphaFoldDB" id="A0A1Q9C4B1"/>
<feature type="domain" description="RING-type" evidence="3">
    <location>
        <begin position="13"/>
        <end position="53"/>
    </location>
</feature>
<dbReference type="InterPro" id="IPR013083">
    <property type="entry name" value="Znf_RING/FYVE/PHD"/>
</dbReference>
<evidence type="ECO:0000256" key="1">
    <source>
        <dbReference type="PROSITE-ProRule" id="PRU00175"/>
    </source>
</evidence>
<dbReference type="InterPro" id="IPR018247">
    <property type="entry name" value="EF_Hand_1_Ca_BS"/>
</dbReference>
<keyword evidence="5" id="KW-1185">Reference proteome</keyword>
<sequence>MAPPAEDVDVPSCLICFLPRNSEEVCLPCGHREWHHECIYGWLERQSSCPLCRAPTASSPGGLECALRALDMPLPGLDCERVLPALRLLSLPEAQLLEDQQQLETELDLLETELQELREAEEEMELELQELSSGFHDVTTPRDEAWALLDRFAAAAFRTNVGAEELFLALSPHGAPLALEAARPLFAAFGGASELGVEVACQRLDVNQSGWIEEGDLVEVMCRHAPVALCDFGEA</sequence>
<dbReference type="PROSITE" id="PS00018">
    <property type="entry name" value="EF_HAND_1"/>
    <property type="match status" value="1"/>
</dbReference>
<evidence type="ECO:0000313" key="4">
    <source>
        <dbReference type="EMBL" id="OLP77764.1"/>
    </source>
</evidence>
<keyword evidence="1" id="KW-0863">Zinc-finger</keyword>
<dbReference type="Gene3D" id="3.30.40.10">
    <property type="entry name" value="Zinc/RING finger domain, C3HC4 (zinc finger)"/>
    <property type="match status" value="1"/>
</dbReference>
<organism evidence="4 5">
    <name type="scientific">Symbiodinium microadriaticum</name>
    <name type="common">Dinoflagellate</name>
    <name type="synonym">Zooxanthella microadriatica</name>
    <dbReference type="NCBI Taxonomy" id="2951"/>
    <lineage>
        <taxon>Eukaryota</taxon>
        <taxon>Sar</taxon>
        <taxon>Alveolata</taxon>
        <taxon>Dinophyceae</taxon>
        <taxon>Suessiales</taxon>
        <taxon>Symbiodiniaceae</taxon>
        <taxon>Symbiodinium</taxon>
    </lineage>
</organism>
<dbReference type="InterPro" id="IPR047126">
    <property type="entry name" value="RNF141-like"/>
</dbReference>